<organism evidence="1">
    <name type="scientific">Arundo donax</name>
    <name type="common">Giant reed</name>
    <name type="synonym">Donax arundinaceus</name>
    <dbReference type="NCBI Taxonomy" id="35708"/>
    <lineage>
        <taxon>Eukaryota</taxon>
        <taxon>Viridiplantae</taxon>
        <taxon>Streptophyta</taxon>
        <taxon>Embryophyta</taxon>
        <taxon>Tracheophyta</taxon>
        <taxon>Spermatophyta</taxon>
        <taxon>Magnoliopsida</taxon>
        <taxon>Liliopsida</taxon>
        <taxon>Poales</taxon>
        <taxon>Poaceae</taxon>
        <taxon>PACMAD clade</taxon>
        <taxon>Arundinoideae</taxon>
        <taxon>Arundineae</taxon>
        <taxon>Arundo</taxon>
    </lineage>
</organism>
<accession>A0A0A8ZN72</accession>
<reference evidence="1" key="1">
    <citation type="submission" date="2014-09" db="EMBL/GenBank/DDBJ databases">
        <authorList>
            <person name="Magalhaes I.L.F."/>
            <person name="Oliveira U."/>
            <person name="Santos F.R."/>
            <person name="Vidigal T.H.D.A."/>
            <person name="Brescovit A.D."/>
            <person name="Santos A.J."/>
        </authorList>
    </citation>
    <scope>NUCLEOTIDE SEQUENCE</scope>
    <source>
        <tissue evidence="1">Shoot tissue taken approximately 20 cm above the soil surface</tissue>
    </source>
</reference>
<proteinExistence type="predicted"/>
<dbReference type="EMBL" id="GBRH01261588">
    <property type="protein sequence ID" value="JAD36307.1"/>
    <property type="molecule type" value="Transcribed_RNA"/>
</dbReference>
<dbReference type="AlphaFoldDB" id="A0A0A8ZN72"/>
<reference evidence="1" key="2">
    <citation type="journal article" date="2015" name="Data Brief">
        <title>Shoot transcriptome of the giant reed, Arundo donax.</title>
        <authorList>
            <person name="Barrero R.A."/>
            <person name="Guerrero F.D."/>
            <person name="Moolhuijzen P."/>
            <person name="Goolsby J.A."/>
            <person name="Tidwell J."/>
            <person name="Bellgard S.E."/>
            <person name="Bellgard M.I."/>
        </authorList>
    </citation>
    <scope>NUCLEOTIDE SEQUENCE</scope>
    <source>
        <tissue evidence="1">Shoot tissue taken approximately 20 cm above the soil surface</tissue>
    </source>
</reference>
<sequence>MCCSCIHMRKLSTNHKRSIQVIVRIPGPLKYPISPSEYYEMTSIDSNCETIKKVQLYKKD</sequence>
<protein>
    <submittedName>
        <fullName evidence="1">Uncharacterized protein</fullName>
    </submittedName>
</protein>
<evidence type="ECO:0000313" key="1">
    <source>
        <dbReference type="EMBL" id="JAD36307.1"/>
    </source>
</evidence>
<name>A0A0A8ZN72_ARUDO</name>